<organism evidence="5 6">
    <name type="scientific">Actinocrispum wychmicini</name>
    <dbReference type="NCBI Taxonomy" id="1213861"/>
    <lineage>
        <taxon>Bacteria</taxon>
        <taxon>Bacillati</taxon>
        <taxon>Actinomycetota</taxon>
        <taxon>Actinomycetes</taxon>
        <taxon>Pseudonocardiales</taxon>
        <taxon>Pseudonocardiaceae</taxon>
        <taxon>Actinocrispum</taxon>
    </lineage>
</organism>
<evidence type="ECO:0000259" key="3">
    <source>
        <dbReference type="Pfam" id="PF08541"/>
    </source>
</evidence>
<name>A0A4R2JU64_9PSEU</name>
<comment type="caution">
    <text evidence="5">The sequence shown here is derived from an EMBL/GenBank/DDBJ whole genome shotgun (WGS) entry which is preliminary data.</text>
</comment>
<dbReference type="GO" id="GO:0004315">
    <property type="term" value="F:3-oxoacyl-[acyl-carrier-protein] synthase activity"/>
    <property type="evidence" value="ECO:0007669"/>
    <property type="project" value="InterPro"/>
</dbReference>
<keyword evidence="1" id="KW-0808">Transferase</keyword>
<dbReference type="RefSeq" id="WP_132116060.1">
    <property type="nucleotide sequence ID" value="NZ_SLWS01000003.1"/>
</dbReference>
<evidence type="ECO:0000313" key="6">
    <source>
        <dbReference type="Proteomes" id="UP000295680"/>
    </source>
</evidence>
<evidence type="ECO:0000259" key="4">
    <source>
        <dbReference type="Pfam" id="PF08545"/>
    </source>
</evidence>
<feature type="domain" description="Beta-ketoacyl-[acyl-carrier-protein] synthase III C-terminal" evidence="3">
    <location>
        <begin position="248"/>
        <end position="339"/>
    </location>
</feature>
<dbReference type="SUPFAM" id="SSF53901">
    <property type="entry name" value="Thiolase-like"/>
    <property type="match status" value="1"/>
</dbReference>
<dbReference type="PANTHER" id="PTHR34069">
    <property type="entry name" value="3-OXOACYL-[ACYL-CARRIER-PROTEIN] SYNTHASE 3"/>
    <property type="match status" value="1"/>
</dbReference>
<keyword evidence="6" id="KW-1185">Reference proteome</keyword>
<dbReference type="Gene3D" id="3.40.47.10">
    <property type="match status" value="2"/>
</dbReference>
<dbReference type="OrthoDB" id="7055207at2"/>
<proteinExistence type="predicted"/>
<reference evidence="5 6" key="1">
    <citation type="submission" date="2019-03" db="EMBL/GenBank/DDBJ databases">
        <title>Genomic Encyclopedia of Type Strains, Phase IV (KMG-IV): sequencing the most valuable type-strain genomes for metagenomic binning, comparative biology and taxonomic classification.</title>
        <authorList>
            <person name="Goeker M."/>
        </authorList>
    </citation>
    <scope>NUCLEOTIDE SEQUENCE [LARGE SCALE GENOMIC DNA]</scope>
    <source>
        <strain evidence="5 6">DSM 45934</strain>
    </source>
</reference>
<dbReference type="InterPro" id="IPR016039">
    <property type="entry name" value="Thiolase-like"/>
</dbReference>
<keyword evidence="2" id="KW-0012">Acyltransferase</keyword>
<gene>
    <name evidence="5" type="ORF">EV192_103387</name>
</gene>
<dbReference type="EMBL" id="SLWS01000003">
    <property type="protein sequence ID" value="TCO60806.1"/>
    <property type="molecule type" value="Genomic_DNA"/>
</dbReference>
<evidence type="ECO:0000256" key="1">
    <source>
        <dbReference type="ARBA" id="ARBA00022679"/>
    </source>
</evidence>
<dbReference type="GO" id="GO:0006633">
    <property type="term" value="P:fatty acid biosynthetic process"/>
    <property type="evidence" value="ECO:0007669"/>
    <property type="project" value="InterPro"/>
</dbReference>
<dbReference type="AlphaFoldDB" id="A0A4R2JU64"/>
<protein>
    <submittedName>
        <fullName evidence="5">3-oxoacyl-[acyl-carrier-protein] synthase-3/clorobiocin biosynthesis protein CloN2</fullName>
    </submittedName>
</protein>
<evidence type="ECO:0000313" key="5">
    <source>
        <dbReference type="EMBL" id="TCO60806.1"/>
    </source>
</evidence>
<accession>A0A4R2JU64</accession>
<dbReference type="Pfam" id="PF08541">
    <property type="entry name" value="ACP_syn_III_C"/>
    <property type="match status" value="1"/>
</dbReference>
<evidence type="ECO:0000256" key="2">
    <source>
        <dbReference type="ARBA" id="ARBA00023315"/>
    </source>
</evidence>
<feature type="domain" description="Beta-ketoacyl-[acyl-carrier-protein] synthase III N-terminal" evidence="4">
    <location>
        <begin position="110"/>
        <end position="181"/>
    </location>
</feature>
<dbReference type="InterPro" id="IPR013747">
    <property type="entry name" value="ACP_syn_III_C"/>
</dbReference>
<dbReference type="GO" id="GO:0044550">
    <property type="term" value="P:secondary metabolite biosynthetic process"/>
    <property type="evidence" value="ECO:0007669"/>
    <property type="project" value="TreeGrafter"/>
</dbReference>
<dbReference type="InterPro" id="IPR013751">
    <property type="entry name" value="ACP_syn_III_N"/>
</dbReference>
<dbReference type="Proteomes" id="UP000295680">
    <property type="component" value="Unassembled WGS sequence"/>
</dbReference>
<dbReference type="CDD" id="cd00827">
    <property type="entry name" value="init_cond_enzymes"/>
    <property type="match status" value="1"/>
</dbReference>
<sequence length="347" mass="37036">MRTADMYIKSLGVYLPDSVSIEQAVAEGRYPAEDVEAHQLTGAAVAGEVSGPEMALSAAQDAFKRCGIPPEDIDLLLYTDSWHQGPDGWQPQYYLQRYLLGGDCLAVETRHGCNGAFSALELAASYLRADDTRTDALVVTTDNFGTPMVDRWRMGPGYVLGDAACAVVLSKESGFAQLLSVASIAVPEAEEVHRSGEAMFPPGPTVSAPLNFTERTADFNRRAIADGTGTGIWLTVHTQMLAVVDEALADAGIELGDITRVAYMNYSKDIVEQRCMAALGLPMSMSTWEFGRGVGHLAASDQLVSLDHLLTTGELGPGDHFLMIGVGPGITVSSAVVRIVTPPPWTA</sequence>
<dbReference type="Pfam" id="PF08545">
    <property type="entry name" value="ACP_syn_III"/>
    <property type="match status" value="1"/>
</dbReference>
<dbReference type="PANTHER" id="PTHR34069:SF2">
    <property type="entry name" value="BETA-KETOACYL-[ACYL-CARRIER-PROTEIN] SYNTHASE III"/>
    <property type="match status" value="1"/>
</dbReference>